<proteinExistence type="predicted"/>
<dbReference type="AlphaFoldDB" id="A0A8S1NRA5"/>
<reference evidence="1" key="1">
    <citation type="submission" date="2021-01" db="EMBL/GenBank/DDBJ databases">
        <authorList>
            <consortium name="Genoscope - CEA"/>
            <person name="William W."/>
        </authorList>
    </citation>
    <scope>NUCLEOTIDE SEQUENCE</scope>
</reference>
<name>A0A8S1NRA5_9CILI</name>
<evidence type="ECO:0000313" key="2">
    <source>
        <dbReference type="Proteomes" id="UP000692954"/>
    </source>
</evidence>
<comment type="caution">
    <text evidence="1">The sequence shown here is derived from an EMBL/GenBank/DDBJ whole genome shotgun (WGS) entry which is preliminary data.</text>
</comment>
<dbReference type="EMBL" id="CAJJDN010000063">
    <property type="protein sequence ID" value="CAD8095068.1"/>
    <property type="molecule type" value="Genomic_DNA"/>
</dbReference>
<evidence type="ECO:0000313" key="1">
    <source>
        <dbReference type="EMBL" id="CAD8095068.1"/>
    </source>
</evidence>
<dbReference type="Proteomes" id="UP000692954">
    <property type="component" value="Unassembled WGS sequence"/>
</dbReference>
<organism evidence="1 2">
    <name type="scientific">Paramecium sonneborni</name>
    <dbReference type="NCBI Taxonomy" id="65129"/>
    <lineage>
        <taxon>Eukaryota</taxon>
        <taxon>Sar</taxon>
        <taxon>Alveolata</taxon>
        <taxon>Ciliophora</taxon>
        <taxon>Intramacronucleata</taxon>
        <taxon>Oligohymenophorea</taxon>
        <taxon>Peniculida</taxon>
        <taxon>Parameciidae</taxon>
        <taxon>Paramecium</taxon>
    </lineage>
</organism>
<sequence>MQQNILTIETITSSKEQETKTIADCVRKLNYLILQRYLINVQNQFGSQNLFYQRQISYHNQYQRNSRNKIFITRIRKGSKLFQKKKFQNQLNFRQQQIIFLIILKRERKA</sequence>
<accession>A0A8S1NRA5</accession>
<keyword evidence="2" id="KW-1185">Reference proteome</keyword>
<protein>
    <submittedName>
        <fullName evidence="1">Uncharacterized protein</fullName>
    </submittedName>
</protein>
<gene>
    <name evidence="1" type="ORF">PSON_ATCC_30995.1.T0630208</name>
</gene>